<evidence type="ECO:0000256" key="3">
    <source>
        <dbReference type="ARBA" id="ARBA00023163"/>
    </source>
</evidence>
<sequence>MATIKDIAKAAGVSVTTVSRALNGYDDVKESTKKRIVEVAEQLNYSPNYVARSLVMNQTKTIGLLVSGLSRNGTKDNIVMEVLTGVDHRCSELGYDMVLFNTTTAQQKQKTYAQLCRERQVDGVIVQGIKTDDPYLEEVIESDIPCVLVDIPVEAPTVGYVTTNNSKGAYEAVEHLIGLGHRNIGFMNGHNRAYVSQERLKGYEQALRMHRIPVIPAYMTTGDFDERIAEESAYELLQQSPEITAMFCASDLMAFGVMKAAKRLSISVPEDLSVVGYDDSLLASYVTPSLTTVAQDPYRIGSEATELIVRMLQDEAVDRSSILSHMFTPRESTTVVRTS</sequence>
<dbReference type="PANTHER" id="PTHR30146:SF109">
    <property type="entry name" value="HTH-TYPE TRANSCRIPTIONAL REGULATOR GALS"/>
    <property type="match status" value="1"/>
</dbReference>
<gene>
    <name evidence="5" type="ORF">N781_15775</name>
</gene>
<proteinExistence type="predicted"/>
<keyword evidence="1" id="KW-0805">Transcription regulation</keyword>
<feature type="domain" description="HTH lacI-type" evidence="4">
    <location>
        <begin position="2"/>
        <end position="56"/>
    </location>
</feature>
<dbReference type="OrthoDB" id="9775106at2"/>
<dbReference type="CDD" id="cd06267">
    <property type="entry name" value="PBP1_LacI_sugar_binding-like"/>
    <property type="match status" value="1"/>
</dbReference>
<evidence type="ECO:0000259" key="4">
    <source>
        <dbReference type="PROSITE" id="PS50932"/>
    </source>
</evidence>
<dbReference type="STRING" id="1385510.GCA_000425205_01706"/>
<evidence type="ECO:0000256" key="2">
    <source>
        <dbReference type="ARBA" id="ARBA00023125"/>
    </source>
</evidence>
<dbReference type="InterPro" id="IPR000843">
    <property type="entry name" value="HTH_LacI"/>
</dbReference>
<dbReference type="SUPFAM" id="SSF53822">
    <property type="entry name" value="Periplasmic binding protein-like I"/>
    <property type="match status" value="1"/>
</dbReference>
<dbReference type="InterPro" id="IPR046335">
    <property type="entry name" value="LacI/GalR-like_sensor"/>
</dbReference>
<dbReference type="AlphaFoldDB" id="A0A0A5IA88"/>
<dbReference type="SUPFAM" id="SSF47413">
    <property type="entry name" value="lambda repressor-like DNA-binding domains"/>
    <property type="match status" value="1"/>
</dbReference>
<reference evidence="5 6" key="1">
    <citation type="submission" date="2013-08" db="EMBL/GenBank/DDBJ databases">
        <authorList>
            <person name="Huang J."/>
            <person name="Wang G."/>
        </authorList>
    </citation>
    <scope>NUCLEOTIDE SEQUENCE [LARGE SCALE GENOMIC DNA]</scope>
    <source>
        <strain evidence="5 6">JSM 076056</strain>
    </source>
</reference>
<keyword evidence="6" id="KW-1185">Reference proteome</keyword>
<dbReference type="Gene3D" id="3.40.50.2300">
    <property type="match status" value="2"/>
</dbReference>
<dbReference type="CDD" id="cd01392">
    <property type="entry name" value="HTH_LacI"/>
    <property type="match status" value="1"/>
</dbReference>
<evidence type="ECO:0000313" key="6">
    <source>
        <dbReference type="Proteomes" id="UP000030528"/>
    </source>
</evidence>
<accession>A0A0A5IA88</accession>
<evidence type="ECO:0000313" key="5">
    <source>
        <dbReference type="EMBL" id="KGX92752.1"/>
    </source>
</evidence>
<dbReference type="SMART" id="SM00354">
    <property type="entry name" value="HTH_LACI"/>
    <property type="match status" value="1"/>
</dbReference>
<dbReference type="PROSITE" id="PS00356">
    <property type="entry name" value="HTH_LACI_1"/>
    <property type="match status" value="1"/>
</dbReference>
<dbReference type="InterPro" id="IPR010982">
    <property type="entry name" value="Lambda_DNA-bd_dom_sf"/>
</dbReference>
<evidence type="ECO:0000256" key="1">
    <source>
        <dbReference type="ARBA" id="ARBA00023015"/>
    </source>
</evidence>
<dbReference type="RefSeq" id="WP_026800124.1">
    <property type="nucleotide sequence ID" value="NZ_AULI01000007.1"/>
</dbReference>
<protein>
    <submittedName>
        <fullName evidence="5">LacI family transcriptional regulator</fullName>
    </submittedName>
</protein>
<name>A0A0A5IA88_9BACI</name>
<dbReference type="GO" id="GO:0000976">
    <property type="term" value="F:transcription cis-regulatory region binding"/>
    <property type="evidence" value="ECO:0007669"/>
    <property type="project" value="TreeGrafter"/>
</dbReference>
<dbReference type="eggNOG" id="COG1609">
    <property type="taxonomic scope" value="Bacteria"/>
</dbReference>
<keyword evidence="2" id="KW-0238">DNA-binding</keyword>
<dbReference type="GO" id="GO:0003700">
    <property type="term" value="F:DNA-binding transcription factor activity"/>
    <property type="evidence" value="ECO:0007669"/>
    <property type="project" value="TreeGrafter"/>
</dbReference>
<dbReference type="Pfam" id="PF00356">
    <property type="entry name" value="LacI"/>
    <property type="match status" value="1"/>
</dbReference>
<comment type="caution">
    <text evidence="5">The sequence shown here is derived from an EMBL/GenBank/DDBJ whole genome shotgun (WGS) entry which is preliminary data.</text>
</comment>
<dbReference type="InterPro" id="IPR028082">
    <property type="entry name" value="Peripla_BP_I"/>
</dbReference>
<dbReference type="Proteomes" id="UP000030528">
    <property type="component" value="Unassembled WGS sequence"/>
</dbReference>
<dbReference type="PANTHER" id="PTHR30146">
    <property type="entry name" value="LACI-RELATED TRANSCRIPTIONAL REPRESSOR"/>
    <property type="match status" value="1"/>
</dbReference>
<dbReference type="EMBL" id="AVPE01000005">
    <property type="protein sequence ID" value="KGX92752.1"/>
    <property type="molecule type" value="Genomic_DNA"/>
</dbReference>
<dbReference type="PRINTS" id="PR00036">
    <property type="entry name" value="HTHLACI"/>
</dbReference>
<dbReference type="PROSITE" id="PS50932">
    <property type="entry name" value="HTH_LACI_2"/>
    <property type="match status" value="1"/>
</dbReference>
<keyword evidence="3" id="KW-0804">Transcription</keyword>
<dbReference type="Pfam" id="PF13377">
    <property type="entry name" value="Peripla_BP_3"/>
    <property type="match status" value="1"/>
</dbReference>
<dbReference type="Gene3D" id="1.10.260.40">
    <property type="entry name" value="lambda repressor-like DNA-binding domains"/>
    <property type="match status" value="1"/>
</dbReference>
<organism evidence="5 6">
    <name type="scientific">Pontibacillus halophilus JSM 076056 = DSM 19796</name>
    <dbReference type="NCBI Taxonomy" id="1385510"/>
    <lineage>
        <taxon>Bacteria</taxon>
        <taxon>Bacillati</taxon>
        <taxon>Bacillota</taxon>
        <taxon>Bacilli</taxon>
        <taxon>Bacillales</taxon>
        <taxon>Bacillaceae</taxon>
        <taxon>Pontibacillus</taxon>
    </lineage>
</organism>